<gene>
    <name evidence="5" type="ORF">ACFQ2I_19365</name>
</gene>
<dbReference type="SUPFAM" id="SSF46689">
    <property type="entry name" value="Homeodomain-like"/>
    <property type="match status" value="2"/>
</dbReference>
<dbReference type="PANTHER" id="PTHR43280:SF2">
    <property type="entry name" value="HTH-TYPE TRANSCRIPTIONAL REGULATOR EXSA"/>
    <property type="match status" value="1"/>
</dbReference>
<dbReference type="SMART" id="SM00342">
    <property type="entry name" value="HTH_ARAC"/>
    <property type="match status" value="1"/>
</dbReference>
<dbReference type="InterPro" id="IPR018060">
    <property type="entry name" value="HTH_AraC"/>
</dbReference>
<dbReference type="Pfam" id="PF12833">
    <property type="entry name" value="HTH_18"/>
    <property type="match status" value="1"/>
</dbReference>
<dbReference type="InterPro" id="IPR020449">
    <property type="entry name" value="Tscrpt_reg_AraC-type_HTH"/>
</dbReference>
<dbReference type="InterPro" id="IPR009057">
    <property type="entry name" value="Homeodomain-like_sf"/>
</dbReference>
<evidence type="ECO:0000313" key="6">
    <source>
        <dbReference type="Proteomes" id="UP001596989"/>
    </source>
</evidence>
<dbReference type="Pfam" id="PF02311">
    <property type="entry name" value="AraC_binding"/>
    <property type="match status" value="1"/>
</dbReference>
<dbReference type="InterPro" id="IPR037923">
    <property type="entry name" value="HTH-like"/>
</dbReference>
<comment type="caution">
    <text evidence="5">The sequence shown here is derived from an EMBL/GenBank/DDBJ whole genome shotgun (WGS) entry which is preliminary data.</text>
</comment>
<dbReference type="InterPro" id="IPR014710">
    <property type="entry name" value="RmlC-like_jellyroll"/>
</dbReference>
<dbReference type="Gene3D" id="2.60.120.10">
    <property type="entry name" value="Jelly Rolls"/>
    <property type="match status" value="1"/>
</dbReference>
<dbReference type="Gene3D" id="1.10.10.60">
    <property type="entry name" value="Homeodomain-like"/>
    <property type="match status" value="2"/>
</dbReference>
<keyword evidence="6" id="KW-1185">Reference proteome</keyword>
<dbReference type="SUPFAM" id="SSF51215">
    <property type="entry name" value="Regulatory protein AraC"/>
    <property type="match status" value="1"/>
</dbReference>
<keyword evidence="2" id="KW-0238">DNA-binding</keyword>
<evidence type="ECO:0000313" key="5">
    <source>
        <dbReference type="EMBL" id="MFD0961517.1"/>
    </source>
</evidence>
<reference evidence="6" key="1">
    <citation type="journal article" date="2019" name="Int. J. Syst. Evol. Microbiol.">
        <title>The Global Catalogue of Microorganisms (GCM) 10K type strain sequencing project: providing services to taxonomists for standard genome sequencing and annotation.</title>
        <authorList>
            <consortium name="The Broad Institute Genomics Platform"/>
            <consortium name="The Broad Institute Genome Sequencing Center for Infectious Disease"/>
            <person name="Wu L."/>
            <person name="Ma J."/>
        </authorList>
    </citation>
    <scope>NUCLEOTIDE SEQUENCE [LARGE SCALE GENOMIC DNA]</scope>
    <source>
        <strain evidence="6">CCUG 59129</strain>
    </source>
</reference>
<keyword evidence="3" id="KW-0804">Transcription</keyword>
<dbReference type="InterPro" id="IPR003313">
    <property type="entry name" value="AraC-bd"/>
</dbReference>
<dbReference type="PROSITE" id="PS00041">
    <property type="entry name" value="HTH_ARAC_FAMILY_1"/>
    <property type="match status" value="1"/>
</dbReference>
<dbReference type="InterPro" id="IPR018062">
    <property type="entry name" value="HTH_AraC-typ_CS"/>
</dbReference>
<accession>A0ABW3HVF3</accession>
<protein>
    <submittedName>
        <fullName evidence="5">AraC family transcriptional regulator</fullName>
    </submittedName>
</protein>
<dbReference type="PANTHER" id="PTHR43280">
    <property type="entry name" value="ARAC-FAMILY TRANSCRIPTIONAL REGULATOR"/>
    <property type="match status" value="1"/>
</dbReference>
<name>A0ABW3HVF3_9BACL</name>
<keyword evidence="1" id="KW-0805">Transcription regulation</keyword>
<evidence type="ECO:0000256" key="1">
    <source>
        <dbReference type="ARBA" id="ARBA00023015"/>
    </source>
</evidence>
<sequence>MMRYEPPNRLTNQEYSMFSTPFRLFVPTITSSIEVHWHEFFELAFVVEGSGEHVFNGVPFALKRGALFLLTPADFHELVIPEGGSCKHYNLIFSDKAIREEMRELLFNGLQGRLCFVQEERVEALRDSFELIRTELETGRVGSSIVVQGAFERILVELIRTPSEQSSSEGERLADDGRQHISPLYESMRKAVTYIQLHFRSRLTLEEVAAQAGLSPNYFSQRFRQFTGVPFQNYVQDTRLQFAQSLLKVSDLPITEICHASGFNTLSHFERVFKAKYGITPKEYRSATYREREQTQNFI</sequence>
<dbReference type="Proteomes" id="UP001596989">
    <property type="component" value="Unassembled WGS sequence"/>
</dbReference>
<dbReference type="PRINTS" id="PR00032">
    <property type="entry name" value="HTHARAC"/>
</dbReference>
<feature type="domain" description="HTH araC/xylS-type" evidence="4">
    <location>
        <begin position="189"/>
        <end position="287"/>
    </location>
</feature>
<evidence type="ECO:0000259" key="4">
    <source>
        <dbReference type="PROSITE" id="PS01124"/>
    </source>
</evidence>
<evidence type="ECO:0000256" key="3">
    <source>
        <dbReference type="ARBA" id="ARBA00023163"/>
    </source>
</evidence>
<dbReference type="RefSeq" id="WP_377567163.1">
    <property type="nucleotide sequence ID" value="NZ_JBHTJZ010000036.1"/>
</dbReference>
<organism evidence="5 6">
    <name type="scientific">Paenibacillus chungangensis</name>
    <dbReference type="NCBI Taxonomy" id="696535"/>
    <lineage>
        <taxon>Bacteria</taxon>
        <taxon>Bacillati</taxon>
        <taxon>Bacillota</taxon>
        <taxon>Bacilli</taxon>
        <taxon>Bacillales</taxon>
        <taxon>Paenibacillaceae</taxon>
        <taxon>Paenibacillus</taxon>
    </lineage>
</organism>
<dbReference type="EMBL" id="JBHTJZ010000036">
    <property type="protein sequence ID" value="MFD0961517.1"/>
    <property type="molecule type" value="Genomic_DNA"/>
</dbReference>
<dbReference type="PROSITE" id="PS01124">
    <property type="entry name" value="HTH_ARAC_FAMILY_2"/>
    <property type="match status" value="1"/>
</dbReference>
<proteinExistence type="predicted"/>
<evidence type="ECO:0000256" key="2">
    <source>
        <dbReference type="ARBA" id="ARBA00023125"/>
    </source>
</evidence>